<dbReference type="Gene3D" id="2.120.10.90">
    <property type="entry name" value="DNA gyrase/topoisomerase IV, subunit A, C-terminal"/>
    <property type="match status" value="1"/>
</dbReference>
<protein>
    <recommendedName>
        <fullName evidence="2">DNA gyrase subunit A</fullName>
    </recommendedName>
</protein>
<dbReference type="GO" id="GO:0003677">
    <property type="term" value="F:DNA binding"/>
    <property type="evidence" value="ECO:0007669"/>
    <property type="project" value="InterPro"/>
</dbReference>
<dbReference type="GO" id="GO:0009330">
    <property type="term" value="C:DNA topoisomerase type II (double strand cut, ATP-hydrolyzing) complex"/>
    <property type="evidence" value="ECO:0007669"/>
    <property type="project" value="TreeGrafter"/>
</dbReference>
<dbReference type="GO" id="GO:0005524">
    <property type="term" value="F:ATP binding"/>
    <property type="evidence" value="ECO:0007669"/>
    <property type="project" value="InterPro"/>
</dbReference>
<proteinExistence type="predicted"/>
<comment type="caution">
    <text evidence="1">The sequence shown here is derived from an EMBL/GenBank/DDBJ whole genome shotgun (WGS) entry which is preliminary data.</text>
</comment>
<gene>
    <name evidence="1" type="ORF">S03H2_12807</name>
</gene>
<dbReference type="GO" id="GO:0005737">
    <property type="term" value="C:cytoplasm"/>
    <property type="evidence" value="ECO:0007669"/>
    <property type="project" value="TreeGrafter"/>
</dbReference>
<reference evidence="1" key="1">
    <citation type="journal article" date="2014" name="Front. Microbiol.">
        <title>High frequency of phylogenetically diverse reductive dehalogenase-homologous genes in deep subseafloor sedimentary metagenomes.</title>
        <authorList>
            <person name="Kawai M."/>
            <person name="Futagami T."/>
            <person name="Toyoda A."/>
            <person name="Takaki Y."/>
            <person name="Nishi S."/>
            <person name="Hori S."/>
            <person name="Arai W."/>
            <person name="Tsubouchi T."/>
            <person name="Morono Y."/>
            <person name="Uchiyama I."/>
            <person name="Ito T."/>
            <person name="Fujiyama A."/>
            <person name="Inagaki F."/>
            <person name="Takami H."/>
        </authorList>
    </citation>
    <scope>NUCLEOTIDE SEQUENCE</scope>
    <source>
        <strain evidence="1">Expedition CK06-06</strain>
    </source>
</reference>
<dbReference type="EMBL" id="BARU01006510">
    <property type="protein sequence ID" value="GAH47401.1"/>
    <property type="molecule type" value="Genomic_DNA"/>
</dbReference>
<dbReference type="SUPFAM" id="SSF101904">
    <property type="entry name" value="GyrA/ParC C-terminal domain-like"/>
    <property type="match status" value="1"/>
</dbReference>
<dbReference type="PANTHER" id="PTHR43493">
    <property type="entry name" value="DNA GYRASE/TOPOISOMERASE SUBUNIT A"/>
    <property type="match status" value="1"/>
</dbReference>
<dbReference type="GO" id="GO:0003918">
    <property type="term" value="F:DNA topoisomerase type II (double strand cut, ATP-hydrolyzing) activity"/>
    <property type="evidence" value="ECO:0007669"/>
    <property type="project" value="TreeGrafter"/>
</dbReference>
<dbReference type="GO" id="GO:0006265">
    <property type="term" value="P:DNA topological change"/>
    <property type="evidence" value="ECO:0007669"/>
    <property type="project" value="InterPro"/>
</dbReference>
<dbReference type="Pfam" id="PF03989">
    <property type="entry name" value="DNA_gyraseA_C"/>
    <property type="match status" value="3"/>
</dbReference>
<sequence length="158" mass="17694">VRFDESELRELGRTSLGVKGAELREGDEVIDSLLVTDDNIILTLTEGGYGQRTYLKEYRKTGRGAKGVINITLNPIKKDKVIAIKIAKLMDILIGTEQGQVIRVPVDSIRITHRKAKGVRVIKLYANDSVVAIGKCETQIKDNDEENEENNEENNEEK</sequence>
<name>X1FNY4_9ZZZZ</name>
<dbReference type="AlphaFoldDB" id="X1FNY4"/>
<dbReference type="InterPro" id="IPR006691">
    <property type="entry name" value="GyrA/parC_rep"/>
</dbReference>
<evidence type="ECO:0000313" key="1">
    <source>
        <dbReference type="EMBL" id="GAH47401.1"/>
    </source>
</evidence>
<organism evidence="1">
    <name type="scientific">marine sediment metagenome</name>
    <dbReference type="NCBI Taxonomy" id="412755"/>
    <lineage>
        <taxon>unclassified sequences</taxon>
        <taxon>metagenomes</taxon>
        <taxon>ecological metagenomes</taxon>
    </lineage>
</organism>
<accession>X1FNY4</accession>
<dbReference type="PANTHER" id="PTHR43493:SF5">
    <property type="entry name" value="DNA GYRASE SUBUNIT A, CHLOROPLASTIC_MITOCHONDRIAL"/>
    <property type="match status" value="1"/>
</dbReference>
<dbReference type="InterPro" id="IPR035516">
    <property type="entry name" value="Gyrase/topoIV_suA_C"/>
</dbReference>
<evidence type="ECO:0008006" key="2">
    <source>
        <dbReference type="Google" id="ProtNLM"/>
    </source>
</evidence>
<feature type="non-terminal residue" evidence="1">
    <location>
        <position position="1"/>
    </location>
</feature>
<dbReference type="InterPro" id="IPR050220">
    <property type="entry name" value="Type_II_DNA_Topoisomerases"/>
</dbReference>